<dbReference type="PANTHER" id="PTHR21355">
    <property type="entry name" value="G-PROTEIN COUPLED RECEPTOR-ASSOCIATED PROTEIN LMBRD2"/>
    <property type="match status" value="1"/>
</dbReference>
<dbReference type="AlphaFoldDB" id="A0AAU9JGW3"/>
<evidence type="ECO:0000256" key="3">
    <source>
        <dbReference type="ARBA" id="ARBA00022692"/>
    </source>
</evidence>
<comment type="caution">
    <text evidence="7">The sequence shown here is derived from an EMBL/GenBank/DDBJ whole genome shotgun (WGS) entry which is preliminary data.</text>
</comment>
<feature type="transmembrane region" description="Helical" evidence="6">
    <location>
        <begin position="116"/>
        <end position="136"/>
    </location>
</feature>
<keyword evidence="3 6" id="KW-0812">Transmembrane</keyword>
<evidence type="ECO:0000256" key="4">
    <source>
        <dbReference type="ARBA" id="ARBA00022989"/>
    </source>
</evidence>
<evidence type="ECO:0000256" key="6">
    <source>
        <dbReference type="SAM" id="Phobius"/>
    </source>
</evidence>
<keyword evidence="5 6" id="KW-0472">Membrane</keyword>
<evidence type="ECO:0000313" key="8">
    <source>
        <dbReference type="Proteomes" id="UP001162131"/>
    </source>
</evidence>
<evidence type="ECO:0000256" key="2">
    <source>
        <dbReference type="ARBA" id="ARBA00010487"/>
    </source>
</evidence>
<dbReference type="PANTHER" id="PTHR21355:SF0">
    <property type="entry name" value="G-PROTEIN COUPLED RECEPTOR-ASSOCIATED PROTEIN LMBRD2"/>
    <property type="match status" value="1"/>
</dbReference>
<feature type="transmembrane region" description="Helical" evidence="6">
    <location>
        <begin position="6"/>
        <end position="25"/>
    </location>
</feature>
<keyword evidence="8" id="KW-1185">Reference proteome</keyword>
<feature type="transmembrane region" description="Helical" evidence="6">
    <location>
        <begin position="148"/>
        <end position="173"/>
    </location>
</feature>
<keyword evidence="4 6" id="KW-1133">Transmembrane helix</keyword>
<evidence type="ECO:0008006" key="9">
    <source>
        <dbReference type="Google" id="ProtNLM"/>
    </source>
</evidence>
<evidence type="ECO:0000256" key="5">
    <source>
        <dbReference type="ARBA" id="ARBA00023136"/>
    </source>
</evidence>
<dbReference type="InterPro" id="IPR006876">
    <property type="entry name" value="LMBR1-like_membr_prot"/>
</dbReference>
<dbReference type="Proteomes" id="UP001162131">
    <property type="component" value="Unassembled WGS sequence"/>
</dbReference>
<dbReference type="InterPro" id="IPR051584">
    <property type="entry name" value="GPCR-associated_LMBR1"/>
</dbReference>
<reference evidence="7" key="1">
    <citation type="submission" date="2021-09" db="EMBL/GenBank/DDBJ databases">
        <authorList>
            <consortium name="AG Swart"/>
            <person name="Singh M."/>
            <person name="Singh A."/>
            <person name="Seah K."/>
            <person name="Emmerich C."/>
        </authorList>
    </citation>
    <scope>NUCLEOTIDE SEQUENCE</scope>
    <source>
        <strain evidence="7">ATCC30299</strain>
    </source>
</reference>
<feature type="transmembrane region" description="Helical" evidence="6">
    <location>
        <begin position="473"/>
        <end position="494"/>
    </location>
</feature>
<sequence length="574" mass="66900">MINWFTWISLTIVFIFTGFIIYFYASKGTPMYVYVFVYLGYVLPFGLVALIPYDIYLAIAEKTPEIKGQQDILFIVWRVVYWTVFVLCWLILPVIQEYEMAGEFSFMPRLRTAIYRHFRSLFLEAIAGLICLIYLLVENELTIDSLPIFLIVLSNCWGLFLVIVLLGYGLVAIPKSFWYAGKSSDYLKYLYVKATILDEGIIEVKYKLDDIIRLVNTASYKIQENSTLQRPLDILLSICPLEMLEHHRTMQTHESRDSTEQLGTLNEKRLIELHKELKKTISEYKRSNCRWGQLVDETLLLEDIIASHNSQEKIIKSSVTSEKSGLFSIKREKSEWLWLTRVKPFLCRILGIFFTFMSILVILGETTLFLKYPIGLFPIMFEEDYGIIETQLLCLLPLLYILLCTKFGLFNLKLPGWYGLYPHNQTDSSSMAWSAFYLARLTAPLSYNFLLFLKIENTVFINFMKIIDIVPVVGKQFSTFFPLILIVFCAMNYFNIYGKFLNALGMNQLSFSGTYCEEKLKEGLQLMQRARSERERNMGIQSIKAREGILNYQMTKIESTRTDPRRPNLKNGYF</sequence>
<dbReference type="Pfam" id="PF04791">
    <property type="entry name" value="LMBR1"/>
    <property type="match status" value="1"/>
</dbReference>
<comment type="subcellular location">
    <subcellularLocation>
        <location evidence="1">Membrane</location>
        <topology evidence="1">Multi-pass membrane protein</topology>
    </subcellularLocation>
</comment>
<dbReference type="EMBL" id="CAJZBQ010000033">
    <property type="protein sequence ID" value="CAG9323340.1"/>
    <property type="molecule type" value="Genomic_DNA"/>
</dbReference>
<organism evidence="7 8">
    <name type="scientific">Blepharisma stoltei</name>
    <dbReference type="NCBI Taxonomy" id="1481888"/>
    <lineage>
        <taxon>Eukaryota</taxon>
        <taxon>Sar</taxon>
        <taxon>Alveolata</taxon>
        <taxon>Ciliophora</taxon>
        <taxon>Postciliodesmatophora</taxon>
        <taxon>Heterotrichea</taxon>
        <taxon>Heterotrichida</taxon>
        <taxon>Blepharismidae</taxon>
        <taxon>Blepharisma</taxon>
    </lineage>
</organism>
<feature type="transmembrane region" description="Helical" evidence="6">
    <location>
        <begin position="72"/>
        <end position="95"/>
    </location>
</feature>
<name>A0AAU9JGW3_9CILI</name>
<feature type="transmembrane region" description="Helical" evidence="6">
    <location>
        <begin position="32"/>
        <end position="52"/>
    </location>
</feature>
<comment type="similarity">
    <text evidence="2">Belongs to the LIMR family.</text>
</comment>
<evidence type="ECO:0000313" key="7">
    <source>
        <dbReference type="EMBL" id="CAG9323340.1"/>
    </source>
</evidence>
<protein>
    <recommendedName>
        <fullName evidence="9">LMBR1 domain-containing protein 2</fullName>
    </recommendedName>
</protein>
<feature type="transmembrane region" description="Helical" evidence="6">
    <location>
        <begin position="345"/>
        <end position="370"/>
    </location>
</feature>
<dbReference type="GO" id="GO:0016020">
    <property type="term" value="C:membrane"/>
    <property type="evidence" value="ECO:0007669"/>
    <property type="project" value="UniProtKB-SubCell"/>
</dbReference>
<accession>A0AAU9JGW3</accession>
<gene>
    <name evidence="7" type="ORF">BSTOLATCC_MIC33240</name>
</gene>
<evidence type="ECO:0000256" key="1">
    <source>
        <dbReference type="ARBA" id="ARBA00004141"/>
    </source>
</evidence>
<feature type="transmembrane region" description="Helical" evidence="6">
    <location>
        <begin position="390"/>
        <end position="410"/>
    </location>
</feature>
<proteinExistence type="inferred from homology"/>